<dbReference type="PANTHER" id="PTHR46927">
    <property type="entry name" value="AGAP005574-PA"/>
    <property type="match status" value="1"/>
</dbReference>
<proteinExistence type="evidence at transcript level"/>
<dbReference type="GO" id="GO:0008270">
    <property type="term" value="F:zinc ion binding"/>
    <property type="evidence" value="ECO:0007669"/>
    <property type="project" value="UniProtKB-KW"/>
</dbReference>
<feature type="non-terminal residue" evidence="7">
    <location>
        <position position="714"/>
    </location>
</feature>
<keyword evidence="1" id="KW-0479">Metal-binding</keyword>
<keyword evidence="4 5" id="KW-0238">DNA-binding</keyword>
<evidence type="ECO:0000256" key="3">
    <source>
        <dbReference type="ARBA" id="ARBA00022833"/>
    </source>
</evidence>
<dbReference type="Gene3D" id="6.20.210.20">
    <property type="entry name" value="THAP domain"/>
    <property type="match status" value="1"/>
</dbReference>
<dbReference type="InterPro" id="IPR052224">
    <property type="entry name" value="THAP_domain_protein"/>
</dbReference>
<evidence type="ECO:0000313" key="7">
    <source>
        <dbReference type="EMBL" id="JAT93450.1"/>
    </source>
</evidence>
<dbReference type="SUPFAM" id="SSF57716">
    <property type="entry name" value="Glucocorticoid receptor-like (DNA-binding domain)"/>
    <property type="match status" value="1"/>
</dbReference>
<evidence type="ECO:0000259" key="6">
    <source>
        <dbReference type="PROSITE" id="PS50950"/>
    </source>
</evidence>
<feature type="domain" description="THAP-type" evidence="6">
    <location>
        <begin position="1"/>
        <end position="95"/>
    </location>
</feature>
<dbReference type="GO" id="GO:0003677">
    <property type="term" value="F:DNA binding"/>
    <property type="evidence" value="ECO:0007669"/>
    <property type="project" value="UniProtKB-UniRule"/>
</dbReference>
<evidence type="ECO:0000256" key="5">
    <source>
        <dbReference type="PROSITE-ProRule" id="PRU00309"/>
    </source>
</evidence>
<accession>A0A1E1X2F4</accession>
<evidence type="ECO:0000256" key="2">
    <source>
        <dbReference type="ARBA" id="ARBA00022771"/>
    </source>
</evidence>
<dbReference type="PANTHER" id="PTHR46927:SF3">
    <property type="entry name" value="THAP-TYPE DOMAIN-CONTAINING PROTEIN"/>
    <property type="match status" value="1"/>
</dbReference>
<dbReference type="InterPro" id="IPR048365">
    <property type="entry name" value="TNP-like_RNaseH_N"/>
</dbReference>
<dbReference type="Pfam" id="PF21787">
    <property type="entry name" value="TNP-like_RNaseH_N"/>
    <property type="match status" value="1"/>
</dbReference>
<name>A0A1E1X2F4_9ACAR</name>
<sequence>MPGHCCVPLCRANYPDGPKARVFSFPRDTERRNKWLRAIPRKDYTPTKFSKVCERHFEEQFFLHTLRYEDFTTGKVIEVRRSVSRLTDDAVPTIFPECPSYLSTHLTSREGPEEKRSRREFEDLQRVMKNSVQTFEEARVIKNSAQTFEETRVIKNSVQTFEQTFVSTFSDLLVAIELTEMSDFWTVVRGKEFVMFLNLSQHDVPTLQHSVTIKLDLSITVAFKGTKVIKLPGLTIPESLSNMYELTGLLEHVEKHATGATQRCSQFEAIMALIVSLLEDLCRNESADRQASLTFLKDQVSLLLKKSSRYSADNLAFCALLYAISPHAYNLVRSSAISLPHRTTVYHLCSVHKEIPTAELQDHNFLSQMKSRVNSMEERDKIVALVMNDIHIEPYYSCIDGTMGETSISPPEPAKTAHVFMVHSLLSPNKDVVHILLSSDITAELLHYFLKKLIVRLEEIGLRIICITTGNNSTSKEAVAMFRQPEKLDIVYPHPADPSRPLFFVIDSVHLLKCVIIDWINQKDQELSIVFPEFEGSECCVSAASLETLRKLCLFDENSLIRFPCSIKKALYPTAIGVQNANAALKVFNKSVIEALKAHEEDLECASETANFIGILTKWQNIVSAKMLSKRRQLQGLSQYHISSMDDPQLEYLSSMVDWLDRWEALRLSEGTLTRETHAALRLTCYSLIELCRYCFEELKCPYVLIGKFQTKSL</sequence>
<protein>
    <submittedName>
        <fullName evidence="7">Putative p-37 hma</fullName>
    </submittedName>
</protein>
<dbReference type="AlphaFoldDB" id="A0A1E1X2F4"/>
<evidence type="ECO:0000256" key="1">
    <source>
        <dbReference type="ARBA" id="ARBA00022723"/>
    </source>
</evidence>
<keyword evidence="2 5" id="KW-0863">Zinc-finger</keyword>
<dbReference type="SMART" id="SM00980">
    <property type="entry name" value="THAP"/>
    <property type="match status" value="1"/>
</dbReference>
<evidence type="ECO:0000256" key="4">
    <source>
        <dbReference type="ARBA" id="ARBA00023125"/>
    </source>
</evidence>
<organism evidence="7">
    <name type="scientific">Amblyomma aureolatum</name>
    <dbReference type="NCBI Taxonomy" id="187763"/>
    <lineage>
        <taxon>Eukaryota</taxon>
        <taxon>Metazoa</taxon>
        <taxon>Ecdysozoa</taxon>
        <taxon>Arthropoda</taxon>
        <taxon>Chelicerata</taxon>
        <taxon>Arachnida</taxon>
        <taxon>Acari</taxon>
        <taxon>Parasitiformes</taxon>
        <taxon>Ixodida</taxon>
        <taxon>Ixodoidea</taxon>
        <taxon>Ixodidae</taxon>
        <taxon>Amblyomminae</taxon>
        <taxon>Amblyomma</taxon>
    </lineage>
</organism>
<dbReference type="Pfam" id="PF05485">
    <property type="entry name" value="THAP"/>
    <property type="match status" value="1"/>
</dbReference>
<reference evidence="7" key="1">
    <citation type="journal article" date="2017" name="Front. Cell. Infect. Microbiol.">
        <title>The Distinct Transcriptional Response of the Midgut of Amblyomma sculptum and Amblyomma aureolatum Ticks to Rickettsia rickettsii Correlates to Their Differences in Susceptibility to Infection.</title>
        <authorList>
            <person name="Martins L.A."/>
            <person name="Galletti M.F.B.M."/>
            <person name="Ribeiro J.M."/>
            <person name="Fujita A."/>
            <person name="Costa F.B."/>
            <person name="Labruna M.B."/>
            <person name="Daffre S."/>
            <person name="Fogaca A.C."/>
        </authorList>
    </citation>
    <scope>NUCLEOTIDE SEQUENCE</scope>
</reference>
<keyword evidence="3" id="KW-0862">Zinc</keyword>
<dbReference type="InterPro" id="IPR006612">
    <property type="entry name" value="THAP_Znf"/>
</dbReference>
<dbReference type="EMBL" id="GFAC01005738">
    <property type="protein sequence ID" value="JAT93450.1"/>
    <property type="molecule type" value="mRNA"/>
</dbReference>
<dbReference type="PROSITE" id="PS50950">
    <property type="entry name" value="ZF_THAP"/>
    <property type="match status" value="1"/>
</dbReference>
<dbReference type="SMART" id="SM00692">
    <property type="entry name" value="DM3"/>
    <property type="match status" value="1"/>
</dbReference>
<dbReference type="InterPro" id="IPR038441">
    <property type="entry name" value="THAP_Znf_sf"/>
</dbReference>